<name>A0AAN7PCJ8_MYCAM</name>
<keyword evidence="2" id="KW-1185">Reference proteome</keyword>
<protein>
    <submittedName>
        <fullName evidence="1">Uncharacterized protein</fullName>
    </submittedName>
</protein>
<proteinExistence type="predicted"/>
<evidence type="ECO:0000313" key="1">
    <source>
        <dbReference type="EMBL" id="KAK4824138.1"/>
    </source>
</evidence>
<organism evidence="1 2">
    <name type="scientific">Mycteria americana</name>
    <name type="common">Wood stork</name>
    <dbReference type="NCBI Taxonomy" id="33587"/>
    <lineage>
        <taxon>Eukaryota</taxon>
        <taxon>Metazoa</taxon>
        <taxon>Chordata</taxon>
        <taxon>Craniata</taxon>
        <taxon>Vertebrata</taxon>
        <taxon>Euteleostomi</taxon>
        <taxon>Archelosauria</taxon>
        <taxon>Archosauria</taxon>
        <taxon>Dinosauria</taxon>
        <taxon>Saurischia</taxon>
        <taxon>Theropoda</taxon>
        <taxon>Coelurosauria</taxon>
        <taxon>Aves</taxon>
        <taxon>Neognathae</taxon>
        <taxon>Neoaves</taxon>
        <taxon>Aequornithes</taxon>
        <taxon>Ciconiiformes</taxon>
        <taxon>Ciconiidae</taxon>
        <taxon>Mycteria</taxon>
    </lineage>
</organism>
<reference evidence="1 2" key="1">
    <citation type="journal article" date="2023" name="J. Hered.">
        <title>Chromosome-level genome of the wood stork (Mycteria americana) provides insight into avian chromosome evolution.</title>
        <authorList>
            <person name="Flamio R. Jr."/>
            <person name="Ramstad K.M."/>
        </authorList>
    </citation>
    <scope>NUCLEOTIDE SEQUENCE [LARGE SCALE GENOMIC DNA]</scope>
    <source>
        <strain evidence="1">JAX WOST 10</strain>
    </source>
</reference>
<comment type="caution">
    <text evidence="1">The sequence shown here is derived from an EMBL/GenBank/DDBJ whole genome shotgun (WGS) entry which is preliminary data.</text>
</comment>
<evidence type="ECO:0000313" key="2">
    <source>
        <dbReference type="Proteomes" id="UP001333110"/>
    </source>
</evidence>
<dbReference type="AlphaFoldDB" id="A0AAN7PCJ8"/>
<sequence length="118" mass="12972">MAMPAKLFRTWLSTETNTNEACDSADVLRLPVRGTGSKLNMSQQRALTAKEANSIPGCVNRGRGSRWRGGIIPLRSALIRPHLEYRVVLYISLPASTGELEHVQQRANKMVKAGALTL</sequence>
<accession>A0AAN7PCJ8</accession>
<dbReference type="EMBL" id="JAUNZN010000003">
    <property type="protein sequence ID" value="KAK4824138.1"/>
    <property type="molecule type" value="Genomic_DNA"/>
</dbReference>
<dbReference type="Proteomes" id="UP001333110">
    <property type="component" value="Unassembled WGS sequence"/>
</dbReference>
<gene>
    <name evidence="1" type="ORF">QYF61_011216</name>
</gene>